<keyword evidence="10" id="KW-1185">Reference proteome</keyword>
<protein>
    <recommendedName>
        <fullName evidence="3">beta-N-acetylhexosaminidase</fullName>
        <ecNumber evidence="3">3.2.1.52</ecNumber>
    </recommendedName>
</protein>
<feature type="domain" description="Glycoside hydrolase family 20 catalytic" evidence="7">
    <location>
        <begin position="144"/>
        <end position="471"/>
    </location>
</feature>
<dbReference type="Gene3D" id="3.30.379.10">
    <property type="entry name" value="Chitobiase/beta-hexosaminidase domain 2-like"/>
    <property type="match status" value="1"/>
</dbReference>
<keyword evidence="5" id="KW-0326">Glycosidase</keyword>
<comment type="catalytic activity">
    <reaction evidence="1">
        <text>Hydrolysis of terminal non-reducing N-acetyl-D-hexosamine residues in N-acetyl-beta-D-hexosaminides.</text>
        <dbReference type="EC" id="3.2.1.52"/>
    </reaction>
</comment>
<evidence type="ECO:0000256" key="6">
    <source>
        <dbReference type="PIRSR" id="PIRSR625705-1"/>
    </source>
</evidence>
<dbReference type="InterPro" id="IPR017853">
    <property type="entry name" value="GH"/>
</dbReference>
<comment type="caution">
    <text evidence="9">The sequence shown here is derived from an EMBL/GenBank/DDBJ whole genome shotgun (WGS) entry which is preliminary data.</text>
</comment>
<dbReference type="GO" id="GO:0005975">
    <property type="term" value="P:carbohydrate metabolic process"/>
    <property type="evidence" value="ECO:0007669"/>
    <property type="project" value="InterPro"/>
</dbReference>
<dbReference type="PANTHER" id="PTHR22600">
    <property type="entry name" value="BETA-HEXOSAMINIDASE"/>
    <property type="match status" value="1"/>
</dbReference>
<dbReference type="EC" id="3.2.1.52" evidence="3"/>
<dbReference type="GO" id="GO:0004563">
    <property type="term" value="F:beta-N-acetylhexosaminidase activity"/>
    <property type="evidence" value="ECO:0007669"/>
    <property type="project" value="UniProtKB-EC"/>
</dbReference>
<evidence type="ECO:0000256" key="4">
    <source>
        <dbReference type="ARBA" id="ARBA00022801"/>
    </source>
</evidence>
<dbReference type="AlphaFoldDB" id="A0A9W6FQ07"/>
<dbReference type="SUPFAM" id="SSF51445">
    <property type="entry name" value="(Trans)glycosidases"/>
    <property type="match status" value="1"/>
</dbReference>
<evidence type="ECO:0000313" key="9">
    <source>
        <dbReference type="EMBL" id="GLI28081.1"/>
    </source>
</evidence>
<dbReference type="PRINTS" id="PR00738">
    <property type="entry name" value="GLHYDRLASE20"/>
</dbReference>
<organism evidence="9 10">
    <name type="scientific">Agromyces rhizosphaerae</name>
    <dbReference type="NCBI Taxonomy" id="88374"/>
    <lineage>
        <taxon>Bacteria</taxon>
        <taxon>Bacillati</taxon>
        <taxon>Actinomycetota</taxon>
        <taxon>Actinomycetes</taxon>
        <taxon>Micrococcales</taxon>
        <taxon>Microbacteriaceae</taxon>
        <taxon>Agromyces</taxon>
    </lineage>
</organism>
<dbReference type="SUPFAM" id="SSF55545">
    <property type="entry name" value="beta-N-acetylhexosaminidase-like domain"/>
    <property type="match status" value="1"/>
</dbReference>
<keyword evidence="4" id="KW-0378">Hydrolase</keyword>
<feature type="domain" description="Beta-hexosaminidase bacterial type N-terminal" evidence="8">
    <location>
        <begin position="10"/>
        <end position="141"/>
    </location>
</feature>
<evidence type="ECO:0000256" key="3">
    <source>
        <dbReference type="ARBA" id="ARBA00012663"/>
    </source>
</evidence>
<evidence type="ECO:0000313" key="10">
    <source>
        <dbReference type="Proteomes" id="UP001144396"/>
    </source>
</evidence>
<dbReference type="InterPro" id="IPR015883">
    <property type="entry name" value="Glyco_hydro_20_cat"/>
</dbReference>
<sequence>MTTSNRMPLPAVIPAPVSLERPKDAEPFELGPGARIVAVGTAAEEVAGYLAQLLRPATGSAPEVVQHDARDGDIVLALEDDGSGDESYRLDVDARGIRLIAPAAAGLFFGVQTLRQLLPVELEASDGPVPVTVPAVRITDAPRFAYRGVMLDVARHFLTVEEVERLIDEVALLKVNHLHLHLTDDQGWRVAIDAYPALTGIGASTSVDGRGGGHYSKADYARIVAHAAARHLTVVPEIDLPGHTHAALTAVPELNPDGVAPAPYEGVEVGFSGLDPHSPATWTFVERVLGEVAAMTPGPYLHLGGDETLSMGDDDYLAFVARASAIAAGTGKAVIGWHELGRSRELPAGTIGQYWSFTTPRDDSAERTRAFVEQGGRVILSPADVAYLDISYPDGVDGPEGRPLGQDWADGPNSLADSYGWDPERIVPGLDESDLLGIEAPLWTETVTTLAEAEWLLFPRLAAVAEIAWSPATAARDLAGFDLRLDALRARLAAMGVACHGSEPAPHRGIGWAA</sequence>
<dbReference type="EMBL" id="BSDP01000001">
    <property type="protein sequence ID" value="GLI28081.1"/>
    <property type="molecule type" value="Genomic_DNA"/>
</dbReference>
<dbReference type="CDD" id="cd06568">
    <property type="entry name" value="GH20_SpHex_like"/>
    <property type="match status" value="1"/>
</dbReference>
<accession>A0A9W6FQ07</accession>
<reference evidence="9" key="1">
    <citation type="submission" date="2022-12" db="EMBL/GenBank/DDBJ databases">
        <title>Reference genome sequencing for broad-spectrum identification of bacterial and archaeal isolates by mass spectrometry.</title>
        <authorList>
            <person name="Sekiguchi Y."/>
            <person name="Tourlousse D.M."/>
        </authorList>
    </citation>
    <scope>NUCLEOTIDE SEQUENCE</scope>
    <source>
        <strain evidence="9">14</strain>
    </source>
</reference>
<dbReference type="PIRSF" id="PIRSF001093">
    <property type="entry name" value="B-hxosamndse_ab_euk"/>
    <property type="match status" value="1"/>
</dbReference>
<dbReference type="Pfam" id="PF02838">
    <property type="entry name" value="Glyco_hydro_20b"/>
    <property type="match status" value="1"/>
</dbReference>
<evidence type="ECO:0000256" key="1">
    <source>
        <dbReference type="ARBA" id="ARBA00001231"/>
    </source>
</evidence>
<evidence type="ECO:0000259" key="8">
    <source>
        <dbReference type="Pfam" id="PF02838"/>
    </source>
</evidence>
<dbReference type="PANTHER" id="PTHR22600:SF57">
    <property type="entry name" value="BETA-N-ACETYLHEXOSAMINIDASE"/>
    <property type="match status" value="1"/>
</dbReference>
<dbReference type="Proteomes" id="UP001144396">
    <property type="component" value="Unassembled WGS sequence"/>
</dbReference>
<proteinExistence type="inferred from homology"/>
<feature type="active site" description="Proton donor" evidence="6">
    <location>
        <position position="307"/>
    </location>
</feature>
<dbReference type="GO" id="GO:0030203">
    <property type="term" value="P:glycosaminoglycan metabolic process"/>
    <property type="evidence" value="ECO:0007669"/>
    <property type="project" value="TreeGrafter"/>
</dbReference>
<evidence type="ECO:0000256" key="2">
    <source>
        <dbReference type="ARBA" id="ARBA00006285"/>
    </source>
</evidence>
<evidence type="ECO:0000256" key="5">
    <source>
        <dbReference type="ARBA" id="ARBA00023295"/>
    </source>
</evidence>
<dbReference type="InterPro" id="IPR015882">
    <property type="entry name" value="HEX_bac_N"/>
</dbReference>
<dbReference type="InterPro" id="IPR025705">
    <property type="entry name" value="Beta_hexosaminidase_sua/sub"/>
</dbReference>
<dbReference type="GO" id="GO:0016020">
    <property type="term" value="C:membrane"/>
    <property type="evidence" value="ECO:0007669"/>
    <property type="project" value="TreeGrafter"/>
</dbReference>
<dbReference type="InterPro" id="IPR029018">
    <property type="entry name" value="Hex-like_dom2"/>
</dbReference>
<comment type="similarity">
    <text evidence="2">Belongs to the glycosyl hydrolase 20 family.</text>
</comment>
<dbReference type="RefSeq" id="WP_281885144.1">
    <property type="nucleotide sequence ID" value="NZ_BSDP01000001.1"/>
</dbReference>
<evidence type="ECO:0000259" key="7">
    <source>
        <dbReference type="Pfam" id="PF00728"/>
    </source>
</evidence>
<gene>
    <name evidence="9" type="ORF">ARHIZOSPH14_23230</name>
</gene>
<dbReference type="Pfam" id="PF00728">
    <property type="entry name" value="Glyco_hydro_20"/>
    <property type="match status" value="1"/>
</dbReference>
<dbReference type="Gene3D" id="3.20.20.80">
    <property type="entry name" value="Glycosidases"/>
    <property type="match status" value="1"/>
</dbReference>
<name>A0A9W6FQ07_9MICO</name>